<feature type="domain" description="Glycosyltransferase subfamily 4-like N-terminal" evidence="1">
    <location>
        <begin position="28"/>
        <end position="189"/>
    </location>
</feature>
<dbReference type="EMBL" id="ATJV01000049">
    <property type="protein sequence ID" value="EPZ15836.1"/>
    <property type="molecule type" value="Genomic_DNA"/>
</dbReference>
<dbReference type="eggNOG" id="COG0438">
    <property type="taxonomic scope" value="Bacteria"/>
</dbReference>
<proteinExistence type="predicted"/>
<gene>
    <name evidence="2" type="ORF">M622_13850</name>
</gene>
<dbReference type="NCBIfam" id="TIGR03088">
    <property type="entry name" value="stp2"/>
    <property type="match status" value="1"/>
</dbReference>
<dbReference type="AlphaFoldDB" id="S9ZMJ3"/>
<organism evidence="2 3">
    <name type="scientific">Thauera terpenica 58Eu</name>
    <dbReference type="NCBI Taxonomy" id="1348657"/>
    <lineage>
        <taxon>Bacteria</taxon>
        <taxon>Pseudomonadati</taxon>
        <taxon>Pseudomonadota</taxon>
        <taxon>Betaproteobacteria</taxon>
        <taxon>Rhodocyclales</taxon>
        <taxon>Zoogloeaceae</taxon>
        <taxon>Thauera</taxon>
    </lineage>
</organism>
<dbReference type="Gene3D" id="3.40.50.2000">
    <property type="entry name" value="Glycogen Phosphorylase B"/>
    <property type="match status" value="2"/>
</dbReference>
<protein>
    <recommendedName>
        <fullName evidence="1">Glycosyltransferase subfamily 4-like N-terminal domain-containing protein</fullName>
    </recommendedName>
</protein>
<evidence type="ECO:0000313" key="2">
    <source>
        <dbReference type="EMBL" id="EPZ15836.1"/>
    </source>
</evidence>
<dbReference type="GO" id="GO:0016757">
    <property type="term" value="F:glycosyltransferase activity"/>
    <property type="evidence" value="ECO:0007669"/>
    <property type="project" value="TreeGrafter"/>
</dbReference>
<name>S9ZMJ3_9RHOO</name>
<dbReference type="InterPro" id="IPR017522">
    <property type="entry name" value="Sugar_tfrase_PEP-CTERM_Stp2"/>
</dbReference>
<evidence type="ECO:0000259" key="1">
    <source>
        <dbReference type="Pfam" id="PF13439"/>
    </source>
</evidence>
<dbReference type="SUPFAM" id="SSF53756">
    <property type="entry name" value="UDP-Glycosyltransferase/glycogen phosphorylase"/>
    <property type="match status" value="1"/>
</dbReference>
<sequence>MCCAAACRAGLVSDARPLVMHLVYSFDVGGLENGVANLINHMPAERFRHAVVALTHCAPAFCQRITRPDVDFLSLHKPPGHGIKLYPRLYRLFRERRPAVVHTRNLAALECVVPARLAGVPARVHGEHGWDVSDPQGTRRKFQLLRRAYSPFVSRYVALSGHIESYLVDRVGIDADRVERICNGVDTARFFPAADARRTVVAGSPFEAADSIVVGTVGRLQAVKDQITLVRAFALARQQGGVTAQALRLLIAGDGPLRGELEAEIRSAGVGDFVWLAGERKDVADVMRSLDMFVLPSRTEGISNTILEAMASGLPVIATAVGGNAELVVPRGTGALVPAADPGAMARALMCYAADAALRHEHGAAGRQRVEQGFSLDAMVARYTALYEGLLPPPALGS</sequence>
<dbReference type="Pfam" id="PF13692">
    <property type="entry name" value="Glyco_trans_1_4"/>
    <property type="match status" value="1"/>
</dbReference>
<dbReference type="Pfam" id="PF13439">
    <property type="entry name" value="Glyco_transf_4"/>
    <property type="match status" value="1"/>
</dbReference>
<keyword evidence="3" id="KW-1185">Reference proteome</keyword>
<dbReference type="Proteomes" id="UP000015455">
    <property type="component" value="Unassembled WGS sequence"/>
</dbReference>
<dbReference type="InterPro" id="IPR028098">
    <property type="entry name" value="Glyco_trans_4-like_N"/>
</dbReference>
<dbReference type="STRING" id="1348657.M622_13850"/>
<dbReference type="PATRIC" id="fig|1348657.5.peg.1651"/>
<dbReference type="PANTHER" id="PTHR45947">
    <property type="entry name" value="SULFOQUINOVOSYL TRANSFERASE SQD2"/>
    <property type="match status" value="1"/>
</dbReference>
<dbReference type="PANTHER" id="PTHR45947:SF3">
    <property type="entry name" value="SULFOQUINOVOSYL TRANSFERASE SQD2"/>
    <property type="match status" value="1"/>
</dbReference>
<evidence type="ECO:0000313" key="3">
    <source>
        <dbReference type="Proteomes" id="UP000015455"/>
    </source>
</evidence>
<dbReference type="InterPro" id="IPR050194">
    <property type="entry name" value="Glycosyltransferase_grp1"/>
</dbReference>
<reference evidence="2 3" key="1">
    <citation type="submission" date="2013-06" db="EMBL/GenBank/DDBJ databases">
        <title>Draft genome sequence of Thauera terpenica.</title>
        <authorList>
            <person name="Liu B."/>
            <person name="Frostegard A.H."/>
            <person name="Shapleigh J.P."/>
        </authorList>
    </citation>
    <scope>NUCLEOTIDE SEQUENCE [LARGE SCALE GENOMIC DNA]</scope>
    <source>
        <strain evidence="2 3">58Eu</strain>
    </source>
</reference>
<comment type="caution">
    <text evidence="2">The sequence shown here is derived from an EMBL/GenBank/DDBJ whole genome shotgun (WGS) entry which is preliminary data.</text>
</comment>
<accession>S9ZMJ3</accession>